<feature type="compositionally biased region" description="Basic and acidic residues" evidence="1">
    <location>
        <begin position="365"/>
        <end position="374"/>
    </location>
</feature>
<reference evidence="2" key="1">
    <citation type="submission" date="2022-08" db="EMBL/GenBank/DDBJ databases">
        <authorList>
            <person name="Gutierrez-Valencia J."/>
        </authorList>
    </citation>
    <scope>NUCLEOTIDE SEQUENCE</scope>
</reference>
<feature type="region of interest" description="Disordered" evidence="1">
    <location>
        <begin position="296"/>
        <end position="398"/>
    </location>
</feature>
<feature type="compositionally biased region" description="Basic and acidic residues" evidence="1">
    <location>
        <begin position="509"/>
        <end position="529"/>
    </location>
</feature>
<dbReference type="PANTHER" id="PTHR32091:SF4">
    <property type="entry name" value="OS07G0546100 PROTEIN"/>
    <property type="match status" value="1"/>
</dbReference>
<dbReference type="Proteomes" id="UP001154282">
    <property type="component" value="Unassembled WGS sequence"/>
</dbReference>
<keyword evidence="3" id="KW-1185">Reference proteome</keyword>
<dbReference type="EMBL" id="CAMGYJ010000008">
    <property type="protein sequence ID" value="CAI0460713.1"/>
    <property type="molecule type" value="Genomic_DNA"/>
</dbReference>
<comment type="caution">
    <text evidence="2">The sequence shown here is derived from an EMBL/GenBank/DDBJ whole genome shotgun (WGS) entry which is preliminary data.</text>
</comment>
<organism evidence="2 3">
    <name type="scientific">Linum tenue</name>
    <dbReference type="NCBI Taxonomy" id="586396"/>
    <lineage>
        <taxon>Eukaryota</taxon>
        <taxon>Viridiplantae</taxon>
        <taxon>Streptophyta</taxon>
        <taxon>Embryophyta</taxon>
        <taxon>Tracheophyta</taxon>
        <taxon>Spermatophyta</taxon>
        <taxon>Magnoliopsida</taxon>
        <taxon>eudicotyledons</taxon>
        <taxon>Gunneridae</taxon>
        <taxon>Pentapetalae</taxon>
        <taxon>rosids</taxon>
        <taxon>fabids</taxon>
        <taxon>Malpighiales</taxon>
        <taxon>Linaceae</taxon>
        <taxon>Linum</taxon>
    </lineage>
</organism>
<dbReference type="InterPro" id="IPR010433">
    <property type="entry name" value="EIF-4B_pln"/>
</dbReference>
<feature type="region of interest" description="Disordered" evidence="1">
    <location>
        <begin position="1"/>
        <end position="106"/>
    </location>
</feature>
<feature type="compositionally biased region" description="Basic and acidic residues" evidence="1">
    <location>
        <begin position="85"/>
        <end position="94"/>
    </location>
</feature>
<evidence type="ECO:0000313" key="2">
    <source>
        <dbReference type="EMBL" id="CAI0460713.1"/>
    </source>
</evidence>
<sequence length="611" mass="67206">MSKKKVSSTMSLKDFHGGSIPSDLPLPSAPGVVAKPGSDRSPSANWGNNLMRADLRPRPKSSGASRGFDEKASLLSHPSPPIGRNFDEDERKPLDGLSAPRRTISDESIQRSAAVVHHEVKLDYPSSVRVHDRPLSSPGIQSPSLGTGLRSVAGSAGIDQAVNNSKASGVLNGQGVNYNPPNAWGVKKEVSEYVAPSPLGTSPISKLAQASAIDKVSSGMWQSKNPTNLLPHLLYAKDNVVAQSGGMIERGGYDPPHGIQNETDLLTEDRNREFGREYPSYGIDQSHRPREDRYQLPQTVLPGGSDQVKPKPYQRSTSLETSGLEYRQGYPHATQPGQAEMIHGLHGEASSPKQGPIEGKTNTRAAEKPVERPKLNLKPRSQPLEQSEGNAVRERNSLFGGARPRELVLKERGVDDIEINKIDHLSPSPTRVNTLKIEVKSEHLVPTPRQGPPTKSEVRTPTSRGRTGGREFERKDHQKDHNEKPEQERKSWRNDNWKSSNKEVVVNHNNKEQQRPETETWRKPIEERNSNTSPEGVGHGKLVSALELAQAFSKSVSVSKKSSELRSPHRGGPVRQHNDKNGSQVLFSRLTETRSELYPAPSTARHRVNGY</sequence>
<gene>
    <name evidence="2" type="ORF">LITE_LOCUS34601</name>
</gene>
<feature type="compositionally biased region" description="Basic and acidic residues" evidence="1">
    <location>
        <begin position="468"/>
        <end position="496"/>
    </location>
</feature>
<feature type="region of interest" description="Disordered" evidence="1">
    <location>
        <begin position="438"/>
        <end position="539"/>
    </location>
</feature>
<proteinExistence type="predicted"/>
<dbReference type="GO" id="GO:0003743">
    <property type="term" value="F:translation initiation factor activity"/>
    <property type="evidence" value="ECO:0007669"/>
    <property type="project" value="InterPro"/>
</dbReference>
<dbReference type="AlphaFoldDB" id="A0AAV0NPZ5"/>
<feature type="compositionally biased region" description="Low complexity" evidence="1">
    <location>
        <begin position="498"/>
        <end position="508"/>
    </location>
</feature>
<name>A0AAV0NPZ5_9ROSI</name>
<dbReference type="PANTHER" id="PTHR32091">
    <property type="entry name" value="EUKARYOTIC TRANSLATION INITIATION FACTOR 4B"/>
    <property type="match status" value="1"/>
</dbReference>
<evidence type="ECO:0000256" key="1">
    <source>
        <dbReference type="SAM" id="MobiDB-lite"/>
    </source>
</evidence>
<protein>
    <submittedName>
        <fullName evidence="2">Uncharacterized protein</fullName>
    </submittedName>
</protein>
<dbReference type="GO" id="GO:0003729">
    <property type="term" value="F:mRNA binding"/>
    <property type="evidence" value="ECO:0007669"/>
    <property type="project" value="TreeGrafter"/>
</dbReference>
<feature type="region of interest" description="Disordered" evidence="1">
    <location>
        <begin position="554"/>
        <end position="611"/>
    </location>
</feature>
<accession>A0AAV0NPZ5</accession>
<evidence type="ECO:0000313" key="3">
    <source>
        <dbReference type="Proteomes" id="UP001154282"/>
    </source>
</evidence>